<feature type="transmembrane region" description="Helical" evidence="1">
    <location>
        <begin position="6"/>
        <end position="26"/>
    </location>
</feature>
<evidence type="ECO:0008006" key="4">
    <source>
        <dbReference type="Google" id="ProtNLM"/>
    </source>
</evidence>
<dbReference type="Proteomes" id="UP000017023">
    <property type="component" value="Unassembled WGS sequence"/>
</dbReference>
<name>U2L6J6_9BACT</name>
<evidence type="ECO:0000313" key="3">
    <source>
        <dbReference type="Proteomes" id="UP000017023"/>
    </source>
</evidence>
<keyword evidence="1" id="KW-0472">Membrane</keyword>
<dbReference type="EMBL" id="AWGW01000022">
    <property type="protein sequence ID" value="ERK00108.1"/>
    <property type="molecule type" value="Genomic_DNA"/>
</dbReference>
<evidence type="ECO:0000313" key="2">
    <source>
        <dbReference type="EMBL" id="ERK00108.1"/>
    </source>
</evidence>
<keyword evidence="1" id="KW-1133">Transmembrane helix</keyword>
<evidence type="ECO:0000256" key="1">
    <source>
        <dbReference type="SAM" id="Phobius"/>
    </source>
</evidence>
<keyword evidence="1" id="KW-0812">Transmembrane</keyword>
<organism evidence="2 3">
    <name type="scientific">Segatella salivae F0493</name>
    <dbReference type="NCBI Taxonomy" id="1395125"/>
    <lineage>
        <taxon>Bacteria</taxon>
        <taxon>Pseudomonadati</taxon>
        <taxon>Bacteroidota</taxon>
        <taxon>Bacteroidia</taxon>
        <taxon>Bacteroidales</taxon>
        <taxon>Prevotellaceae</taxon>
        <taxon>Segatella</taxon>
    </lineage>
</organism>
<sequence>MSIFIQYIVIFVVIAVSVCFVLRNLYKAIYHNVKCKDYKCAGCAFYDKCKKVEKKQ</sequence>
<accession>U2L6J6</accession>
<dbReference type="AlphaFoldDB" id="U2L6J6"/>
<reference evidence="2 3" key="1">
    <citation type="submission" date="2013-08" db="EMBL/GenBank/DDBJ databases">
        <authorList>
            <person name="Durkin A.S."/>
            <person name="Haft D.R."/>
            <person name="McCorrison J."/>
            <person name="Torralba M."/>
            <person name="Gillis M."/>
            <person name="Haft D.H."/>
            <person name="Methe B."/>
            <person name="Sutton G."/>
            <person name="Nelson K.E."/>
        </authorList>
    </citation>
    <scope>NUCLEOTIDE SEQUENCE [LARGE SCALE GENOMIC DNA]</scope>
    <source>
        <strain evidence="2 3">F0493</strain>
    </source>
</reference>
<gene>
    <name evidence="2" type="ORF">HMPREF9145_2697</name>
</gene>
<protein>
    <recommendedName>
        <fullName evidence="4">FeoB-associated Cys-rich membrane protein</fullName>
    </recommendedName>
</protein>
<proteinExistence type="predicted"/>
<comment type="caution">
    <text evidence="2">The sequence shown here is derived from an EMBL/GenBank/DDBJ whole genome shotgun (WGS) entry which is preliminary data.</text>
</comment>